<evidence type="ECO:0000313" key="2">
    <source>
        <dbReference type="EMBL" id="CAI6375139.1"/>
    </source>
</evidence>
<feature type="coiled-coil region" evidence="1">
    <location>
        <begin position="209"/>
        <end position="236"/>
    </location>
</feature>
<gene>
    <name evidence="2" type="ORF">MEUPH1_LOCUS28675</name>
</gene>
<dbReference type="Proteomes" id="UP001160148">
    <property type="component" value="Unassembled WGS sequence"/>
</dbReference>
<evidence type="ECO:0008006" key="4">
    <source>
        <dbReference type="Google" id="ProtNLM"/>
    </source>
</evidence>
<organism evidence="2 3">
    <name type="scientific">Macrosiphum euphorbiae</name>
    <name type="common">potato aphid</name>
    <dbReference type="NCBI Taxonomy" id="13131"/>
    <lineage>
        <taxon>Eukaryota</taxon>
        <taxon>Metazoa</taxon>
        <taxon>Ecdysozoa</taxon>
        <taxon>Arthropoda</taxon>
        <taxon>Hexapoda</taxon>
        <taxon>Insecta</taxon>
        <taxon>Pterygota</taxon>
        <taxon>Neoptera</taxon>
        <taxon>Paraneoptera</taxon>
        <taxon>Hemiptera</taxon>
        <taxon>Sternorrhyncha</taxon>
        <taxon>Aphidomorpha</taxon>
        <taxon>Aphidoidea</taxon>
        <taxon>Aphididae</taxon>
        <taxon>Macrosiphini</taxon>
        <taxon>Macrosiphum</taxon>
    </lineage>
</organism>
<protein>
    <recommendedName>
        <fullName evidence="4">Trichohyalin-plectin-homology domain-containing protein</fullName>
    </recommendedName>
</protein>
<evidence type="ECO:0000256" key="1">
    <source>
        <dbReference type="SAM" id="Coils"/>
    </source>
</evidence>
<name>A0AAV0Y2J3_9HEMI</name>
<sequence>MQAIDVVNNNLRTHALLIPKDEWIRLKKILTKKDDDIATIEMKKRLKDERQATSKAISESWDTTVLNKRKKELENRQKLLASSEARQLKRDEIMKLDILERRNAIVEKARLKKWSDRDSTKALARAVHKMEVLRERSIQIIFNEVQKAKELEADRLLKMEQNLDAERYKTDQWEQKLKQAETKKANAAFFLKELKERENIKRDDDIKLREEGKAELQRIANEIEEDKENKKAKQRGELINHLNENRKIVAENIKLRQLEDQEENLVVSIMAEAKKKIAKTRKLKEIEVCPNHLIIFIII</sequence>
<keyword evidence="3" id="KW-1185">Reference proteome</keyword>
<evidence type="ECO:0000313" key="3">
    <source>
        <dbReference type="Proteomes" id="UP001160148"/>
    </source>
</evidence>
<proteinExistence type="predicted"/>
<accession>A0AAV0Y2J3</accession>
<reference evidence="2 3" key="1">
    <citation type="submission" date="2023-01" db="EMBL/GenBank/DDBJ databases">
        <authorList>
            <person name="Whitehead M."/>
        </authorList>
    </citation>
    <scope>NUCLEOTIDE SEQUENCE [LARGE SCALE GENOMIC DNA]</scope>
</reference>
<dbReference type="EMBL" id="CARXXK010001268">
    <property type="protein sequence ID" value="CAI6375139.1"/>
    <property type="molecule type" value="Genomic_DNA"/>
</dbReference>
<dbReference type="InterPro" id="IPR039986">
    <property type="entry name" value="CFAP210"/>
</dbReference>
<keyword evidence="1" id="KW-0175">Coiled coil</keyword>
<dbReference type="AlphaFoldDB" id="A0AAV0Y2J3"/>
<comment type="caution">
    <text evidence="2">The sequence shown here is derived from an EMBL/GenBank/DDBJ whole genome shotgun (WGS) entry which is preliminary data.</text>
</comment>
<dbReference type="PANTHER" id="PTHR28663">
    <property type="entry name" value="COILED-COIL DOMAIN-CONTAINING PROTEIN 173"/>
    <property type="match status" value="1"/>
</dbReference>
<dbReference type="GO" id="GO:0005879">
    <property type="term" value="C:axonemal microtubule"/>
    <property type="evidence" value="ECO:0007669"/>
    <property type="project" value="TreeGrafter"/>
</dbReference>
<dbReference type="PANTHER" id="PTHR28663:SF1">
    <property type="entry name" value="CILIA- AND FLAGELLA- ASSOCIATED PROTEIN 210"/>
    <property type="match status" value="1"/>
</dbReference>